<dbReference type="Proteomes" id="UP000823891">
    <property type="component" value="Unassembled WGS sequence"/>
</dbReference>
<reference evidence="2" key="1">
    <citation type="journal article" date="2021" name="PeerJ">
        <title>Extensive microbial diversity within the chicken gut microbiome revealed by metagenomics and culture.</title>
        <authorList>
            <person name="Gilroy R."/>
            <person name="Ravi A."/>
            <person name="Getino M."/>
            <person name="Pursley I."/>
            <person name="Horton D.L."/>
            <person name="Alikhan N.F."/>
            <person name="Baker D."/>
            <person name="Gharbi K."/>
            <person name="Hall N."/>
            <person name="Watson M."/>
            <person name="Adriaenssens E.M."/>
            <person name="Foster-Nyarko E."/>
            <person name="Jarju S."/>
            <person name="Secka A."/>
            <person name="Antonio M."/>
            <person name="Oren A."/>
            <person name="Chaudhuri R.R."/>
            <person name="La Ragione R."/>
            <person name="Hildebrand F."/>
            <person name="Pallen M.J."/>
        </authorList>
    </citation>
    <scope>NUCLEOTIDE SEQUENCE</scope>
    <source>
        <strain evidence="2">USAMLcec2-132</strain>
    </source>
</reference>
<feature type="region of interest" description="Disordered" evidence="1">
    <location>
        <begin position="156"/>
        <end position="177"/>
    </location>
</feature>
<protein>
    <submittedName>
        <fullName evidence="2">DivIVA domain-containing protein</fullName>
    </submittedName>
</protein>
<evidence type="ECO:0000313" key="2">
    <source>
        <dbReference type="EMBL" id="HJC24903.1"/>
    </source>
</evidence>
<proteinExistence type="predicted"/>
<sequence length="256" mass="29976">MKKFRTALFNGYQRNEVDEYLAELMEQTELLSRELKEEIALREELQQKVLEFQKERQRFEEKFQKERQRSEEESARYAETEDKLRKYESDYSGFMALMVNMKEEAKKSVMDAQADTEQILRMAQKDADDIMTAAQADADGIMSAAQADAEKITKQAEAEADDYKENMKKEMGREREKEAMKLQTARIKVTEYLDSLNRSQNKLIEVYEEFGRIMERLPLRIGDMLTEEPFAFLDVPEDESGQKREDGSEAGYDSVQ</sequence>
<dbReference type="InterPro" id="IPR019933">
    <property type="entry name" value="DivIVA_domain"/>
</dbReference>
<feature type="region of interest" description="Disordered" evidence="1">
    <location>
        <begin position="233"/>
        <end position="256"/>
    </location>
</feature>
<feature type="region of interest" description="Disordered" evidence="1">
    <location>
        <begin position="60"/>
        <end position="81"/>
    </location>
</feature>
<organism evidence="2 3">
    <name type="scientific">Candidatus Eisenbergiella merdavium</name>
    <dbReference type="NCBI Taxonomy" id="2838551"/>
    <lineage>
        <taxon>Bacteria</taxon>
        <taxon>Bacillati</taxon>
        <taxon>Bacillota</taxon>
        <taxon>Clostridia</taxon>
        <taxon>Lachnospirales</taxon>
        <taxon>Lachnospiraceae</taxon>
        <taxon>Eisenbergiella</taxon>
    </lineage>
</organism>
<dbReference type="AlphaFoldDB" id="A0A9D2NGS5"/>
<reference evidence="2" key="2">
    <citation type="submission" date="2021-04" db="EMBL/GenBank/DDBJ databases">
        <authorList>
            <person name="Gilroy R."/>
        </authorList>
    </citation>
    <scope>NUCLEOTIDE SEQUENCE</scope>
    <source>
        <strain evidence="2">USAMLcec2-132</strain>
    </source>
</reference>
<dbReference type="NCBIfam" id="TIGR03544">
    <property type="entry name" value="DivI1A_domain"/>
    <property type="match status" value="1"/>
</dbReference>
<gene>
    <name evidence="2" type="ORF">H9761_14565</name>
</gene>
<evidence type="ECO:0000313" key="3">
    <source>
        <dbReference type="Proteomes" id="UP000823891"/>
    </source>
</evidence>
<comment type="caution">
    <text evidence="2">The sequence shown here is derived from an EMBL/GenBank/DDBJ whole genome shotgun (WGS) entry which is preliminary data.</text>
</comment>
<evidence type="ECO:0000256" key="1">
    <source>
        <dbReference type="SAM" id="MobiDB-lite"/>
    </source>
</evidence>
<dbReference type="EMBL" id="DWWS01000050">
    <property type="protein sequence ID" value="HJC24903.1"/>
    <property type="molecule type" value="Genomic_DNA"/>
</dbReference>
<name>A0A9D2NGS5_9FIRM</name>
<accession>A0A9D2NGS5</accession>